<dbReference type="AlphaFoldDB" id="A0A8K0X8U2"/>
<protein>
    <submittedName>
        <fullName evidence="2">Uncharacterized protein</fullName>
    </submittedName>
</protein>
<feature type="region of interest" description="Disordered" evidence="1">
    <location>
        <begin position="105"/>
        <end position="127"/>
    </location>
</feature>
<organism evidence="2 3">
    <name type="scientific">Plectosphaerella cucumerina</name>
    <dbReference type="NCBI Taxonomy" id="40658"/>
    <lineage>
        <taxon>Eukaryota</taxon>
        <taxon>Fungi</taxon>
        <taxon>Dikarya</taxon>
        <taxon>Ascomycota</taxon>
        <taxon>Pezizomycotina</taxon>
        <taxon>Sordariomycetes</taxon>
        <taxon>Hypocreomycetidae</taxon>
        <taxon>Glomerellales</taxon>
        <taxon>Plectosphaerellaceae</taxon>
        <taxon>Plectosphaerella</taxon>
    </lineage>
</organism>
<accession>A0A8K0X8U2</accession>
<keyword evidence="3" id="KW-1185">Reference proteome</keyword>
<evidence type="ECO:0000313" key="3">
    <source>
        <dbReference type="Proteomes" id="UP000813385"/>
    </source>
</evidence>
<dbReference type="Proteomes" id="UP000813385">
    <property type="component" value="Unassembled WGS sequence"/>
</dbReference>
<proteinExistence type="predicted"/>
<reference evidence="2" key="1">
    <citation type="journal article" date="2021" name="Nat. Commun.">
        <title>Genetic determinants of endophytism in the Arabidopsis root mycobiome.</title>
        <authorList>
            <person name="Mesny F."/>
            <person name="Miyauchi S."/>
            <person name="Thiergart T."/>
            <person name="Pickel B."/>
            <person name="Atanasova L."/>
            <person name="Karlsson M."/>
            <person name="Huettel B."/>
            <person name="Barry K.W."/>
            <person name="Haridas S."/>
            <person name="Chen C."/>
            <person name="Bauer D."/>
            <person name="Andreopoulos W."/>
            <person name="Pangilinan J."/>
            <person name="LaButti K."/>
            <person name="Riley R."/>
            <person name="Lipzen A."/>
            <person name="Clum A."/>
            <person name="Drula E."/>
            <person name="Henrissat B."/>
            <person name="Kohler A."/>
            <person name="Grigoriev I.V."/>
            <person name="Martin F.M."/>
            <person name="Hacquard S."/>
        </authorList>
    </citation>
    <scope>NUCLEOTIDE SEQUENCE</scope>
    <source>
        <strain evidence="2">MPI-CAGE-AT-0016</strain>
    </source>
</reference>
<name>A0A8K0X8U2_9PEZI</name>
<evidence type="ECO:0000256" key="1">
    <source>
        <dbReference type="SAM" id="MobiDB-lite"/>
    </source>
</evidence>
<comment type="caution">
    <text evidence="2">The sequence shown here is derived from an EMBL/GenBank/DDBJ whole genome shotgun (WGS) entry which is preliminary data.</text>
</comment>
<sequence>MLGCRDGLTGGARGRNFLLIPAEDPVRSWASPKPKHLTNPSRRLGVCVNPSVSPQNPRVNFAIPAQRPTNNVVQTPQPENKNAAGTSLPVRAFVSRALDNPRVALQGADRSHTRNPGSNRIAPKMRVAEGGGSPCWMDARQTKPPTQPPGGPCGLEACHRTSGFRSPDAQRAVVHVARWRLGTGDAGRALGAREGGLMVRRLDYGVVGKRLGDYPEWLDCLSLVCRWRLSQHHPCLFDWTCHAFTVGDGGVRRCR</sequence>
<gene>
    <name evidence="2" type="ORF">B0T11DRAFT_72817</name>
</gene>
<evidence type="ECO:0000313" key="2">
    <source>
        <dbReference type="EMBL" id="KAH7369361.1"/>
    </source>
</evidence>
<dbReference type="EMBL" id="JAGPXD010000002">
    <property type="protein sequence ID" value="KAH7369361.1"/>
    <property type="molecule type" value="Genomic_DNA"/>
</dbReference>